<proteinExistence type="inferred from homology"/>
<dbReference type="PRINTS" id="PR00146">
    <property type="entry name" value="DHPICSNTHASE"/>
</dbReference>
<sequence>MEERKRFKGVIPPVSSLLLDDDSLDKDGMKKHIDFLIDSKVDGLFFLGSGGEFANMTESFRKEIAEFVISYVNKRVPVLIGTGTPSTKETISLSQHAKKAGADGVIIINPYYYKLNDTALFSHYATIAEKVDLPIILYNFPGCTGQDLTPTFLLKLAKTYPNIVGLKDTTQEIAHTREVIQIVKSEVPYFSVFCGYDDHFLNTLLNGGDGSIGLTANFAPEVQVGLYQAYQQNDFISAANYHQILAQLVSLYTLDSPFYNLAKDGLRFRGFDISTKVLPPATELSDDKKAYVKDFLQKVLPNYFK</sequence>
<dbReference type="EC" id="4.1.2.-" evidence="6"/>
<dbReference type="EMBL" id="CCRF01000038">
    <property type="protein sequence ID" value="CEE00902.1"/>
    <property type="molecule type" value="Genomic_DNA"/>
</dbReference>
<dbReference type="GO" id="GO:0016829">
    <property type="term" value="F:lyase activity"/>
    <property type="evidence" value="ECO:0007669"/>
    <property type="project" value="UniProtKB-KW"/>
</dbReference>
<evidence type="ECO:0000256" key="5">
    <source>
        <dbReference type="PIRSR" id="PIRSR001365-2"/>
    </source>
</evidence>
<evidence type="ECO:0000256" key="1">
    <source>
        <dbReference type="ARBA" id="ARBA00023239"/>
    </source>
</evidence>
<dbReference type="AlphaFoldDB" id="A0A090ITA5"/>
<keyword evidence="1 3" id="KW-0456">Lyase</keyword>
<accession>A0A090ITA5</accession>
<dbReference type="InterPro" id="IPR002220">
    <property type="entry name" value="DapA-like"/>
</dbReference>
<evidence type="ECO:0000313" key="7">
    <source>
        <dbReference type="Proteomes" id="UP000040576"/>
    </source>
</evidence>
<dbReference type="CDD" id="cd00408">
    <property type="entry name" value="DHDPS-like"/>
    <property type="match status" value="1"/>
</dbReference>
<dbReference type="SMART" id="SM01130">
    <property type="entry name" value="DHDPS"/>
    <property type="match status" value="1"/>
</dbReference>
<dbReference type="InterPro" id="IPR013785">
    <property type="entry name" value="Aldolase_TIM"/>
</dbReference>
<dbReference type="Pfam" id="PF00701">
    <property type="entry name" value="DHDPS"/>
    <property type="match status" value="1"/>
</dbReference>
<gene>
    <name evidence="6" type="primary">yagE</name>
    <name evidence="6" type="ORF">BT1A1_1070</name>
</gene>
<evidence type="ECO:0000256" key="3">
    <source>
        <dbReference type="PIRNR" id="PIRNR001365"/>
    </source>
</evidence>
<dbReference type="RefSeq" id="WP_034768828.1">
    <property type="nucleotide sequence ID" value="NZ_CCRF01000038.1"/>
</dbReference>
<dbReference type="Gene3D" id="3.20.20.70">
    <property type="entry name" value="Aldolase class I"/>
    <property type="match status" value="1"/>
</dbReference>
<feature type="binding site" evidence="5">
    <location>
        <position position="212"/>
    </location>
    <ligand>
        <name>pyruvate</name>
        <dbReference type="ChEBI" id="CHEBI:15361"/>
    </ligand>
</feature>
<organism evidence="6 7">
    <name type="scientific">Caldibacillus thermoamylovorans</name>
    <dbReference type="NCBI Taxonomy" id="35841"/>
    <lineage>
        <taxon>Bacteria</taxon>
        <taxon>Bacillati</taxon>
        <taxon>Bacillota</taxon>
        <taxon>Bacilli</taxon>
        <taxon>Bacillales</taxon>
        <taxon>Bacillaceae</taxon>
        <taxon>Caldibacillus</taxon>
    </lineage>
</organism>
<name>A0A090ITA5_9BACI</name>
<keyword evidence="2" id="KW-0704">Schiff base</keyword>
<dbReference type="PIRSF" id="PIRSF001365">
    <property type="entry name" value="DHDPS"/>
    <property type="match status" value="1"/>
</dbReference>
<dbReference type="InterPro" id="IPR020625">
    <property type="entry name" value="Schiff_base-form_aldolases_AS"/>
</dbReference>
<evidence type="ECO:0000256" key="4">
    <source>
        <dbReference type="PIRSR" id="PIRSR001365-1"/>
    </source>
</evidence>
<dbReference type="SUPFAM" id="SSF51569">
    <property type="entry name" value="Aldolase"/>
    <property type="match status" value="1"/>
</dbReference>
<comment type="similarity">
    <text evidence="3">Belongs to the DapA family.</text>
</comment>
<dbReference type="Proteomes" id="UP000040576">
    <property type="component" value="Unassembled WGS sequence"/>
</dbReference>
<keyword evidence="7" id="KW-1185">Reference proteome</keyword>
<dbReference type="PROSITE" id="PS00666">
    <property type="entry name" value="DHDPS_2"/>
    <property type="match status" value="1"/>
</dbReference>
<protein>
    <submittedName>
        <fullName evidence="6">Putative 2-keto-3-deoxy-galactonate aldolase YagE</fullName>
        <ecNumber evidence="6">4.1.2.-</ecNumber>
    </submittedName>
</protein>
<feature type="active site" description="Proton donor/acceptor" evidence="4">
    <location>
        <position position="138"/>
    </location>
</feature>
<feature type="active site" description="Schiff-base intermediate with substrate" evidence="4">
    <location>
        <position position="167"/>
    </location>
</feature>
<dbReference type="PANTHER" id="PTHR12128:SF28">
    <property type="entry name" value="2-DEHYDRO-3-DEOXY-D-GLUCONATE ALDOLASE YAGE-RELATED"/>
    <property type="match status" value="1"/>
</dbReference>
<dbReference type="PANTHER" id="PTHR12128">
    <property type="entry name" value="DIHYDRODIPICOLINATE SYNTHASE"/>
    <property type="match status" value="1"/>
</dbReference>
<evidence type="ECO:0000313" key="6">
    <source>
        <dbReference type="EMBL" id="CEE00902.1"/>
    </source>
</evidence>
<evidence type="ECO:0000256" key="2">
    <source>
        <dbReference type="ARBA" id="ARBA00023270"/>
    </source>
</evidence>
<reference evidence="6 7" key="1">
    <citation type="submission" date="2014-07" db="EMBL/GenBank/DDBJ databases">
        <authorList>
            <person name="Wibberg Daniel"/>
        </authorList>
    </citation>
    <scope>NUCLEOTIDE SEQUENCE [LARGE SCALE GENOMIC DNA]</scope>
</reference>
<dbReference type="GO" id="GO:0005829">
    <property type="term" value="C:cytosol"/>
    <property type="evidence" value="ECO:0007669"/>
    <property type="project" value="TreeGrafter"/>
</dbReference>